<feature type="domain" description="CBS" evidence="3">
    <location>
        <begin position="72"/>
        <end position="130"/>
    </location>
</feature>
<sequence>MLVKEAMTGEVRWYSPDTPIQEVARVMRDEGIGCVPIGENDRLVGMITDRDITCRGVAAGERLEALTCRAVMSPGIFFCFEDQTLEQALGQMQERQVHHLPVLNRQKRMTGLISLGDIALKGESSILAPLAKIAARDAERHVQAA</sequence>
<dbReference type="InterPro" id="IPR051257">
    <property type="entry name" value="Diverse_CBS-Domain"/>
</dbReference>
<dbReference type="PANTHER" id="PTHR43080">
    <property type="entry name" value="CBS DOMAIN-CONTAINING PROTEIN CBSX3, MITOCHONDRIAL"/>
    <property type="match status" value="1"/>
</dbReference>
<dbReference type="Proteomes" id="UP000245698">
    <property type="component" value="Unassembled WGS sequence"/>
</dbReference>
<dbReference type="SUPFAM" id="SSF54631">
    <property type="entry name" value="CBS-domain pair"/>
    <property type="match status" value="1"/>
</dbReference>
<evidence type="ECO:0000256" key="2">
    <source>
        <dbReference type="PROSITE-ProRule" id="PRU00703"/>
    </source>
</evidence>
<dbReference type="SMART" id="SM00116">
    <property type="entry name" value="CBS"/>
    <property type="match status" value="2"/>
</dbReference>
<keyword evidence="1 2" id="KW-0129">CBS domain</keyword>
<keyword evidence="5" id="KW-1185">Reference proteome</keyword>
<dbReference type="InterPro" id="IPR000644">
    <property type="entry name" value="CBS_dom"/>
</dbReference>
<accession>A0A2P9AR36</accession>
<evidence type="ECO:0000256" key="1">
    <source>
        <dbReference type="ARBA" id="ARBA00023122"/>
    </source>
</evidence>
<dbReference type="PROSITE" id="PS51371">
    <property type="entry name" value="CBS"/>
    <property type="match status" value="2"/>
</dbReference>
<gene>
    <name evidence="4" type="ORF">BQ8482_360017</name>
</gene>
<protein>
    <submittedName>
        <fullName evidence="4">Putative signal transduction protein with CBS domains</fullName>
    </submittedName>
</protein>
<dbReference type="InterPro" id="IPR046342">
    <property type="entry name" value="CBS_dom_sf"/>
</dbReference>
<dbReference type="AlphaFoldDB" id="A0A2P9AR36"/>
<evidence type="ECO:0000259" key="3">
    <source>
        <dbReference type="PROSITE" id="PS51371"/>
    </source>
</evidence>
<evidence type="ECO:0000313" key="4">
    <source>
        <dbReference type="EMBL" id="SJM33616.1"/>
    </source>
</evidence>
<name>A0A2P9AR36_9HYPH</name>
<evidence type="ECO:0000313" key="5">
    <source>
        <dbReference type="Proteomes" id="UP000245698"/>
    </source>
</evidence>
<proteinExistence type="predicted"/>
<dbReference type="CDD" id="cd04622">
    <property type="entry name" value="CBS_pair_HRP1_like"/>
    <property type="match status" value="1"/>
</dbReference>
<dbReference type="Gene3D" id="3.10.580.10">
    <property type="entry name" value="CBS-domain"/>
    <property type="match status" value="1"/>
</dbReference>
<dbReference type="Pfam" id="PF00571">
    <property type="entry name" value="CBS"/>
    <property type="match status" value="2"/>
</dbReference>
<organism evidence="4 5">
    <name type="scientific">Mesorhizobium delmotii</name>
    <dbReference type="NCBI Taxonomy" id="1631247"/>
    <lineage>
        <taxon>Bacteria</taxon>
        <taxon>Pseudomonadati</taxon>
        <taxon>Pseudomonadota</taxon>
        <taxon>Alphaproteobacteria</taxon>
        <taxon>Hyphomicrobiales</taxon>
        <taxon>Phyllobacteriaceae</taxon>
        <taxon>Mesorhizobium</taxon>
    </lineage>
</organism>
<dbReference type="PANTHER" id="PTHR43080:SF2">
    <property type="entry name" value="CBS DOMAIN-CONTAINING PROTEIN"/>
    <property type="match status" value="1"/>
</dbReference>
<dbReference type="EMBL" id="FUIG01000044">
    <property type="protein sequence ID" value="SJM33616.1"/>
    <property type="molecule type" value="Genomic_DNA"/>
</dbReference>
<reference evidence="5" key="1">
    <citation type="submission" date="2016-12" db="EMBL/GenBank/DDBJ databases">
        <authorList>
            <person name="Brunel B."/>
        </authorList>
    </citation>
    <scope>NUCLEOTIDE SEQUENCE [LARGE SCALE GENOMIC DNA]</scope>
</reference>
<feature type="domain" description="CBS" evidence="3">
    <location>
        <begin position="7"/>
        <end position="63"/>
    </location>
</feature>